<dbReference type="GO" id="GO:0030170">
    <property type="term" value="F:pyridoxal phosphate binding"/>
    <property type="evidence" value="ECO:0007669"/>
    <property type="project" value="InterPro"/>
</dbReference>
<evidence type="ECO:0000313" key="9">
    <source>
        <dbReference type="Proteomes" id="UP000051955"/>
    </source>
</evidence>
<keyword evidence="6" id="KW-0804">Transcription</keyword>
<dbReference type="GO" id="GO:0003677">
    <property type="term" value="F:DNA binding"/>
    <property type="evidence" value="ECO:0007669"/>
    <property type="project" value="UniProtKB-KW"/>
</dbReference>
<keyword evidence="8" id="KW-0808">Transferase</keyword>
<dbReference type="PANTHER" id="PTHR46577:SF2">
    <property type="entry name" value="TRANSCRIPTIONAL REGULATORY PROTEIN"/>
    <property type="match status" value="1"/>
</dbReference>
<dbReference type="Gene3D" id="3.90.1150.10">
    <property type="entry name" value="Aspartate Aminotransferase, domain 1"/>
    <property type="match status" value="1"/>
</dbReference>
<dbReference type="PATRIC" id="fig|1423715.3.peg.1166"/>
<sequence>MAQTVQFRWQPQRESATPLYQQLITYCVTQIRQGNWLVGQQLPPQRELAQTYRVNRSTIHTAIAELQALGVVMTAHGRGTRVASNSWSTLLSATPDWQRWVHAGEFSANQPTIQTINQREFTTPIRLSTGELGPDLFPRRAVQTAMHQAADQLTTLNYLPALGSLALREALVQRLKTWGVQTTVDNILITSGSLQALQLITAALLKPGTTVYTAAASYLRSLRVLESVQAKWAPLPVDEQGLAYWHIPVSPQPQLLYTVPTFDNPLGTVMTVQRRTDLLTFAQKYQLPIIEDTAYQELWLDQRPPLPLKAHDTQGNVLYLGTVSKDLAPGLRVGWLVGPQAVVARLADVKMQMDYGASTLSQQTLVNLLTAPDYPRTLQRLRDQLRERREAALASLTATLGDLATWNRPAGGFYLWVQLPAKVELPRLFQAALAQGVLANPGTVYGAPTNALRLSYAYATPAEFRRGVTILATLIRQQLSR</sequence>
<evidence type="ECO:0000256" key="5">
    <source>
        <dbReference type="ARBA" id="ARBA00023125"/>
    </source>
</evidence>
<dbReference type="InterPro" id="IPR004839">
    <property type="entry name" value="Aminotransferase_I/II_large"/>
</dbReference>
<dbReference type="EMBL" id="AZDV01000028">
    <property type="protein sequence ID" value="KRK93809.1"/>
    <property type="molecule type" value="Genomic_DNA"/>
</dbReference>
<dbReference type="AlphaFoldDB" id="A0A0R1LM40"/>
<feature type="domain" description="HTH gntR-type" evidence="7">
    <location>
        <begin position="17"/>
        <end position="85"/>
    </location>
</feature>
<dbReference type="Gene3D" id="3.40.640.10">
    <property type="entry name" value="Type I PLP-dependent aspartate aminotransferase-like (Major domain)"/>
    <property type="match status" value="1"/>
</dbReference>
<reference evidence="8 9" key="1">
    <citation type="journal article" date="2015" name="Genome Announc.">
        <title>Expanding the biotechnology potential of lactobacilli through comparative genomics of 213 strains and associated genera.</title>
        <authorList>
            <person name="Sun Z."/>
            <person name="Harris H.M."/>
            <person name="McCann A."/>
            <person name="Guo C."/>
            <person name="Argimon S."/>
            <person name="Zhang W."/>
            <person name="Yang X."/>
            <person name="Jeffery I.B."/>
            <person name="Cooney J.C."/>
            <person name="Kagawa T.F."/>
            <person name="Liu W."/>
            <person name="Song Y."/>
            <person name="Salvetti E."/>
            <person name="Wrobel A."/>
            <person name="Rasinkangas P."/>
            <person name="Parkhill J."/>
            <person name="Rea M.C."/>
            <person name="O'Sullivan O."/>
            <person name="Ritari J."/>
            <person name="Douillard F.P."/>
            <person name="Paul Ross R."/>
            <person name="Yang R."/>
            <person name="Briner A.E."/>
            <person name="Felis G.E."/>
            <person name="de Vos W.M."/>
            <person name="Barrangou R."/>
            <person name="Klaenhammer T.R."/>
            <person name="Caufield P.W."/>
            <person name="Cui Y."/>
            <person name="Zhang H."/>
            <person name="O'Toole P.W."/>
        </authorList>
    </citation>
    <scope>NUCLEOTIDE SEQUENCE [LARGE SCALE GENOMIC DNA]</scope>
    <source>
        <strain evidence="8 9">DSM 19394</strain>
    </source>
</reference>
<evidence type="ECO:0000256" key="3">
    <source>
        <dbReference type="ARBA" id="ARBA00022898"/>
    </source>
</evidence>
<dbReference type="InterPro" id="IPR015422">
    <property type="entry name" value="PyrdxlP-dep_Trfase_small"/>
</dbReference>
<dbReference type="InterPro" id="IPR051446">
    <property type="entry name" value="HTH_trans_reg/aminotransferase"/>
</dbReference>
<dbReference type="PROSITE" id="PS50949">
    <property type="entry name" value="HTH_GNTR"/>
    <property type="match status" value="1"/>
</dbReference>
<dbReference type="InterPro" id="IPR036388">
    <property type="entry name" value="WH-like_DNA-bd_sf"/>
</dbReference>
<dbReference type="PANTHER" id="PTHR46577">
    <property type="entry name" value="HTH-TYPE TRANSCRIPTIONAL REGULATORY PROTEIN GABR"/>
    <property type="match status" value="1"/>
</dbReference>
<keyword evidence="9" id="KW-1185">Reference proteome</keyword>
<dbReference type="InterPro" id="IPR015424">
    <property type="entry name" value="PyrdxlP-dep_Trfase"/>
</dbReference>
<organism evidence="8 9">
    <name type="scientific">Levilactobacillus acidifarinae DSM 19394 = JCM 15949</name>
    <dbReference type="NCBI Taxonomy" id="1423715"/>
    <lineage>
        <taxon>Bacteria</taxon>
        <taxon>Bacillati</taxon>
        <taxon>Bacillota</taxon>
        <taxon>Bacilli</taxon>
        <taxon>Lactobacillales</taxon>
        <taxon>Lactobacillaceae</taxon>
        <taxon>Levilactobacillus</taxon>
    </lineage>
</organism>
<evidence type="ECO:0000256" key="1">
    <source>
        <dbReference type="ARBA" id="ARBA00005384"/>
    </source>
</evidence>
<evidence type="ECO:0000259" key="7">
    <source>
        <dbReference type="PROSITE" id="PS50949"/>
    </source>
</evidence>
<keyword evidence="4" id="KW-0805">Transcription regulation</keyword>
<dbReference type="STRING" id="1423715.FD25_GL001136"/>
<dbReference type="OrthoDB" id="9802328at2"/>
<name>A0A0R1LM40_9LACO</name>
<dbReference type="Proteomes" id="UP000051955">
    <property type="component" value="Unassembled WGS sequence"/>
</dbReference>
<dbReference type="Pfam" id="PF00392">
    <property type="entry name" value="GntR"/>
    <property type="match status" value="1"/>
</dbReference>
<keyword evidence="5" id="KW-0238">DNA-binding</keyword>
<dbReference type="GO" id="GO:0008483">
    <property type="term" value="F:transaminase activity"/>
    <property type="evidence" value="ECO:0007669"/>
    <property type="project" value="UniProtKB-KW"/>
</dbReference>
<dbReference type="InterPro" id="IPR000524">
    <property type="entry name" value="Tscrpt_reg_HTH_GntR"/>
</dbReference>
<dbReference type="GO" id="GO:0003700">
    <property type="term" value="F:DNA-binding transcription factor activity"/>
    <property type="evidence" value="ECO:0007669"/>
    <property type="project" value="InterPro"/>
</dbReference>
<dbReference type="SUPFAM" id="SSF53383">
    <property type="entry name" value="PLP-dependent transferases"/>
    <property type="match status" value="1"/>
</dbReference>
<comment type="caution">
    <text evidence="8">The sequence shown here is derived from an EMBL/GenBank/DDBJ whole genome shotgun (WGS) entry which is preliminary data.</text>
</comment>
<gene>
    <name evidence="8" type="ORF">FD25_GL001136</name>
</gene>
<dbReference type="SUPFAM" id="SSF46785">
    <property type="entry name" value="Winged helix' DNA-binding domain"/>
    <property type="match status" value="1"/>
</dbReference>
<dbReference type="CDD" id="cd07377">
    <property type="entry name" value="WHTH_GntR"/>
    <property type="match status" value="1"/>
</dbReference>
<protein>
    <submittedName>
        <fullName evidence="8">Aminotransferase</fullName>
    </submittedName>
</protein>
<proteinExistence type="inferred from homology"/>
<dbReference type="PRINTS" id="PR00035">
    <property type="entry name" value="HTHGNTR"/>
</dbReference>
<dbReference type="SMART" id="SM00345">
    <property type="entry name" value="HTH_GNTR"/>
    <property type="match status" value="1"/>
</dbReference>
<accession>A0A0R1LM40</accession>
<dbReference type="Gene3D" id="1.10.10.10">
    <property type="entry name" value="Winged helix-like DNA-binding domain superfamily/Winged helix DNA-binding domain"/>
    <property type="match status" value="1"/>
</dbReference>
<comment type="similarity">
    <text evidence="1">In the C-terminal section; belongs to the class-I pyridoxal-phosphate-dependent aminotransferase family.</text>
</comment>
<dbReference type="CDD" id="cd00609">
    <property type="entry name" value="AAT_like"/>
    <property type="match status" value="1"/>
</dbReference>
<dbReference type="RefSeq" id="WP_057804556.1">
    <property type="nucleotide sequence ID" value="NZ_AZDV01000028.1"/>
</dbReference>
<dbReference type="InterPro" id="IPR015421">
    <property type="entry name" value="PyrdxlP-dep_Trfase_major"/>
</dbReference>
<evidence type="ECO:0000256" key="4">
    <source>
        <dbReference type="ARBA" id="ARBA00023015"/>
    </source>
</evidence>
<evidence type="ECO:0000256" key="2">
    <source>
        <dbReference type="ARBA" id="ARBA00022576"/>
    </source>
</evidence>
<keyword evidence="2 8" id="KW-0032">Aminotransferase</keyword>
<keyword evidence="3" id="KW-0663">Pyridoxal phosphate</keyword>
<evidence type="ECO:0000256" key="6">
    <source>
        <dbReference type="ARBA" id="ARBA00023163"/>
    </source>
</evidence>
<dbReference type="InterPro" id="IPR036390">
    <property type="entry name" value="WH_DNA-bd_sf"/>
</dbReference>
<dbReference type="Pfam" id="PF00155">
    <property type="entry name" value="Aminotran_1_2"/>
    <property type="match status" value="1"/>
</dbReference>
<evidence type="ECO:0000313" key="8">
    <source>
        <dbReference type="EMBL" id="KRK93809.1"/>
    </source>
</evidence>